<comment type="similarity">
    <text evidence="1">Belongs to the sigma-70 factor family. ECF subfamily.</text>
</comment>
<dbReference type="InterPro" id="IPR039425">
    <property type="entry name" value="RNA_pol_sigma-70-like"/>
</dbReference>
<feature type="domain" description="RNA polymerase sigma-70 region 2" evidence="6">
    <location>
        <begin position="31"/>
        <end position="97"/>
    </location>
</feature>
<keyword evidence="3" id="KW-0731">Sigma factor</keyword>
<protein>
    <submittedName>
        <fullName evidence="8">Sigma-70 family RNA polymerase sigma factor</fullName>
    </submittedName>
</protein>
<dbReference type="PANTHER" id="PTHR43133">
    <property type="entry name" value="RNA POLYMERASE ECF-TYPE SIGMA FACTO"/>
    <property type="match status" value="1"/>
</dbReference>
<evidence type="ECO:0000256" key="4">
    <source>
        <dbReference type="ARBA" id="ARBA00023125"/>
    </source>
</evidence>
<reference evidence="8 9" key="1">
    <citation type="submission" date="2020-04" db="EMBL/GenBank/DDBJ databases">
        <title>Genome sequencing of novel species.</title>
        <authorList>
            <person name="Heo J."/>
            <person name="Kim S.-J."/>
            <person name="Kim J.-S."/>
            <person name="Hong S.-B."/>
            <person name="Kwon S.-W."/>
        </authorList>
    </citation>
    <scope>NUCLEOTIDE SEQUENCE [LARGE SCALE GENOMIC DNA]</scope>
    <source>
        <strain evidence="8 9">CJU-R4</strain>
    </source>
</reference>
<dbReference type="InterPro" id="IPR013325">
    <property type="entry name" value="RNA_pol_sigma_r2"/>
</dbReference>
<dbReference type="AlphaFoldDB" id="A0A7L5DNF7"/>
<organism evidence="8 9">
    <name type="scientific">Spirosoma rhododendri</name>
    <dbReference type="NCBI Taxonomy" id="2728024"/>
    <lineage>
        <taxon>Bacteria</taxon>
        <taxon>Pseudomonadati</taxon>
        <taxon>Bacteroidota</taxon>
        <taxon>Cytophagia</taxon>
        <taxon>Cytophagales</taxon>
        <taxon>Cytophagaceae</taxon>
        <taxon>Spirosoma</taxon>
    </lineage>
</organism>
<dbReference type="InterPro" id="IPR007627">
    <property type="entry name" value="RNA_pol_sigma70_r2"/>
</dbReference>
<dbReference type="SUPFAM" id="SSF88659">
    <property type="entry name" value="Sigma3 and sigma4 domains of RNA polymerase sigma factors"/>
    <property type="match status" value="1"/>
</dbReference>
<dbReference type="GO" id="GO:0006352">
    <property type="term" value="P:DNA-templated transcription initiation"/>
    <property type="evidence" value="ECO:0007669"/>
    <property type="project" value="InterPro"/>
</dbReference>
<dbReference type="EMBL" id="CP051677">
    <property type="protein sequence ID" value="QJD79936.1"/>
    <property type="molecule type" value="Genomic_DNA"/>
</dbReference>
<proteinExistence type="inferred from homology"/>
<evidence type="ECO:0000313" key="8">
    <source>
        <dbReference type="EMBL" id="QJD79936.1"/>
    </source>
</evidence>
<dbReference type="RefSeq" id="WP_169551897.1">
    <property type="nucleotide sequence ID" value="NZ_CP051677.1"/>
</dbReference>
<keyword evidence="4" id="KW-0238">DNA-binding</keyword>
<dbReference type="KEGG" id="srho:HH216_17070"/>
<evidence type="ECO:0000259" key="6">
    <source>
        <dbReference type="Pfam" id="PF04542"/>
    </source>
</evidence>
<dbReference type="InterPro" id="IPR013324">
    <property type="entry name" value="RNA_pol_sigma_r3/r4-like"/>
</dbReference>
<keyword evidence="9" id="KW-1185">Reference proteome</keyword>
<dbReference type="NCBIfam" id="TIGR02937">
    <property type="entry name" value="sigma70-ECF"/>
    <property type="match status" value="1"/>
</dbReference>
<feature type="domain" description="RNA polymerase sigma-70 region 4" evidence="7">
    <location>
        <begin position="139"/>
        <end position="185"/>
    </location>
</feature>
<dbReference type="Pfam" id="PF04542">
    <property type="entry name" value="Sigma70_r2"/>
    <property type="match status" value="1"/>
</dbReference>
<keyword evidence="5" id="KW-0804">Transcription</keyword>
<dbReference type="Pfam" id="PF04545">
    <property type="entry name" value="Sigma70_r4"/>
    <property type="match status" value="1"/>
</dbReference>
<evidence type="ECO:0000256" key="1">
    <source>
        <dbReference type="ARBA" id="ARBA00010641"/>
    </source>
</evidence>
<evidence type="ECO:0000256" key="3">
    <source>
        <dbReference type="ARBA" id="ARBA00023082"/>
    </source>
</evidence>
<dbReference type="InterPro" id="IPR036388">
    <property type="entry name" value="WH-like_DNA-bd_sf"/>
</dbReference>
<evidence type="ECO:0000256" key="2">
    <source>
        <dbReference type="ARBA" id="ARBA00023015"/>
    </source>
</evidence>
<accession>A0A7L5DNF7</accession>
<keyword evidence="2" id="KW-0805">Transcription regulation</keyword>
<dbReference type="Gene3D" id="1.10.1740.10">
    <property type="match status" value="1"/>
</dbReference>
<dbReference type="InterPro" id="IPR014284">
    <property type="entry name" value="RNA_pol_sigma-70_dom"/>
</dbReference>
<name>A0A7L5DNF7_9BACT</name>
<dbReference type="PANTHER" id="PTHR43133:SF46">
    <property type="entry name" value="RNA POLYMERASE SIGMA-70 FACTOR ECF SUBFAMILY"/>
    <property type="match status" value="1"/>
</dbReference>
<dbReference type="GO" id="GO:0016987">
    <property type="term" value="F:sigma factor activity"/>
    <property type="evidence" value="ECO:0007669"/>
    <property type="project" value="UniProtKB-KW"/>
</dbReference>
<dbReference type="GO" id="GO:0003677">
    <property type="term" value="F:DNA binding"/>
    <property type="evidence" value="ECO:0007669"/>
    <property type="project" value="UniProtKB-KW"/>
</dbReference>
<evidence type="ECO:0000313" key="9">
    <source>
        <dbReference type="Proteomes" id="UP000501128"/>
    </source>
</evidence>
<gene>
    <name evidence="8" type="ORF">HH216_17070</name>
</gene>
<dbReference type="Proteomes" id="UP000501128">
    <property type="component" value="Chromosome"/>
</dbReference>
<sequence>MNNELQPTTVDEQSLLWSRFKNGDSLAFGQLVTQHYKLLYNYATKFSKDSAFVEDCLQEVFLDLWYNRASLSETVFVKAYLLTAVRNRLLKALRRADFFRPIDDLTFSADAVERPVEEVLIAGEHQEEQVRHLQRSILQLTPRQQEIIYLRFYQHLNNDEIAQLLTISRPAVANLLSISLKELRKKIQLPIVVFVLLLGPALR</sequence>
<dbReference type="Gene3D" id="1.10.10.10">
    <property type="entry name" value="Winged helix-like DNA-binding domain superfamily/Winged helix DNA-binding domain"/>
    <property type="match status" value="1"/>
</dbReference>
<dbReference type="SUPFAM" id="SSF88946">
    <property type="entry name" value="Sigma2 domain of RNA polymerase sigma factors"/>
    <property type="match status" value="1"/>
</dbReference>
<evidence type="ECO:0000259" key="7">
    <source>
        <dbReference type="Pfam" id="PF04545"/>
    </source>
</evidence>
<dbReference type="CDD" id="cd06171">
    <property type="entry name" value="Sigma70_r4"/>
    <property type="match status" value="1"/>
</dbReference>
<evidence type="ECO:0000256" key="5">
    <source>
        <dbReference type="ARBA" id="ARBA00023163"/>
    </source>
</evidence>
<dbReference type="InterPro" id="IPR007630">
    <property type="entry name" value="RNA_pol_sigma70_r4"/>
</dbReference>